<reference evidence="6" key="1">
    <citation type="submission" date="2021-03" db="EMBL/GenBank/DDBJ databases">
        <title>Draft genome sequence of rust myrtle Austropuccinia psidii MF-1, a brazilian biotype.</title>
        <authorList>
            <person name="Quecine M.C."/>
            <person name="Pachon D.M.R."/>
            <person name="Bonatelli M.L."/>
            <person name="Correr F.H."/>
            <person name="Franceschini L.M."/>
            <person name="Leite T.F."/>
            <person name="Margarido G.R.A."/>
            <person name="Almeida C.A."/>
            <person name="Ferrarezi J.A."/>
            <person name="Labate C.A."/>
        </authorList>
    </citation>
    <scope>NUCLEOTIDE SEQUENCE</scope>
    <source>
        <strain evidence="6">MF-1</strain>
    </source>
</reference>
<dbReference type="GO" id="GO:0005634">
    <property type="term" value="C:nucleus"/>
    <property type="evidence" value="ECO:0007669"/>
    <property type="project" value="UniProtKB-SubCell"/>
</dbReference>
<sequence length="357" mass="40986">MNGPHTGITLAWTIWESLGKQGMLKQLYSLTGNNAANNMAMMNQLQNKFAGINVTWHKDDRYHCCACHILNLVAKDFLNFMGELSDEDYEFFDEYLAIDKAPIEDSDNEITPTSKYLKASIKQVQKQSGDVSKKGRARALNQATLETQDKSGDLQLLNNQLKMGSQNQDHMELGPVIRPPGSAKQQESFIQARNKTRDPQLLPISIPMTRWNYFLKQIQRARQLKLSIQIYTSSPQTMKYQLSDESWCAMEYMEPILSMFEKTCNISQSNAPTKHLVLPYYQVILNHLQHYANVSPHTWRQACEAAYSKLNKYYKIELQNDDSLIAAFLNPKYCESIFKRLAIPLARTKQIIDKVSN</sequence>
<evidence type="ECO:0000256" key="2">
    <source>
        <dbReference type="ARBA" id="ARBA00022723"/>
    </source>
</evidence>
<evidence type="ECO:0000313" key="6">
    <source>
        <dbReference type="EMBL" id="MBW0528603.1"/>
    </source>
</evidence>
<evidence type="ECO:0000256" key="4">
    <source>
        <dbReference type="ARBA" id="ARBA00022833"/>
    </source>
</evidence>
<gene>
    <name evidence="6" type="ORF">O181_068318</name>
</gene>
<organism evidence="6 7">
    <name type="scientific">Austropuccinia psidii MF-1</name>
    <dbReference type="NCBI Taxonomy" id="1389203"/>
    <lineage>
        <taxon>Eukaryota</taxon>
        <taxon>Fungi</taxon>
        <taxon>Dikarya</taxon>
        <taxon>Basidiomycota</taxon>
        <taxon>Pucciniomycotina</taxon>
        <taxon>Pucciniomycetes</taxon>
        <taxon>Pucciniales</taxon>
        <taxon>Sphaerophragmiaceae</taxon>
        <taxon>Austropuccinia</taxon>
    </lineage>
</organism>
<dbReference type="GO" id="GO:0008270">
    <property type="term" value="F:zinc ion binding"/>
    <property type="evidence" value="ECO:0007669"/>
    <property type="project" value="UniProtKB-KW"/>
</dbReference>
<keyword evidence="2" id="KW-0479">Metal-binding</keyword>
<evidence type="ECO:0008006" key="8">
    <source>
        <dbReference type="Google" id="ProtNLM"/>
    </source>
</evidence>
<evidence type="ECO:0000313" key="7">
    <source>
        <dbReference type="Proteomes" id="UP000765509"/>
    </source>
</evidence>
<proteinExistence type="predicted"/>
<name>A0A9Q3EV18_9BASI</name>
<dbReference type="InterPro" id="IPR012337">
    <property type="entry name" value="RNaseH-like_sf"/>
</dbReference>
<comment type="caution">
    <text evidence="6">The sequence shown here is derived from an EMBL/GenBank/DDBJ whole genome shotgun (WGS) entry which is preliminary data.</text>
</comment>
<evidence type="ECO:0000256" key="3">
    <source>
        <dbReference type="ARBA" id="ARBA00022771"/>
    </source>
</evidence>
<accession>A0A9Q3EV18</accession>
<dbReference type="PANTHER" id="PTHR46481:SF10">
    <property type="entry name" value="ZINC FINGER BED DOMAIN-CONTAINING PROTEIN 39"/>
    <property type="match status" value="1"/>
</dbReference>
<dbReference type="InterPro" id="IPR052035">
    <property type="entry name" value="ZnF_BED_domain_contain"/>
</dbReference>
<dbReference type="OrthoDB" id="3251057at2759"/>
<dbReference type="AlphaFoldDB" id="A0A9Q3EV18"/>
<keyword evidence="5" id="KW-0539">Nucleus</keyword>
<dbReference type="SUPFAM" id="SSF53098">
    <property type="entry name" value="Ribonuclease H-like"/>
    <property type="match status" value="1"/>
</dbReference>
<comment type="subcellular location">
    <subcellularLocation>
        <location evidence="1">Nucleus</location>
    </subcellularLocation>
</comment>
<keyword evidence="4" id="KW-0862">Zinc</keyword>
<dbReference type="PANTHER" id="PTHR46481">
    <property type="entry name" value="ZINC FINGER BED DOMAIN-CONTAINING PROTEIN 4"/>
    <property type="match status" value="1"/>
</dbReference>
<keyword evidence="3" id="KW-0863">Zinc-finger</keyword>
<dbReference type="EMBL" id="AVOT02034488">
    <property type="protein sequence ID" value="MBW0528603.1"/>
    <property type="molecule type" value="Genomic_DNA"/>
</dbReference>
<dbReference type="Proteomes" id="UP000765509">
    <property type="component" value="Unassembled WGS sequence"/>
</dbReference>
<evidence type="ECO:0000256" key="1">
    <source>
        <dbReference type="ARBA" id="ARBA00004123"/>
    </source>
</evidence>
<evidence type="ECO:0000256" key="5">
    <source>
        <dbReference type="ARBA" id="ARBA00023242"/>
    </source>
</evidence>
<keyword evidence="7" id="KW-1185">Reference proteome</keyword>
<protein>
    <recommendedName>
        <fullName evidence="8">hAT-like transposase RNase-H fold domain-containing protein</fullName>
    </recommendedName>
</protein>